<evidence type="ECO:0000256" key="19">
    <source>
        <dbReference type="SAM" id="SignalP"/>
    </source>
</evidence>
<dbReference type="SUPFAM" id="SSF53474">
    <property type="entry name" value="alpha/beta-Hydrolases"/>
    <property type="match status" value="2"/>
</dbReference>
<feature type="domain" description="Carboxylesterase type B" evidence="20">
    <location>
        <begin position="719"/>
        <end position="795"/>
    </location>
</feature>
<keyword evidence="5" id="KW-0597">Phosphoprotein</keyword>
<dbReference type="InterPro" id="IPR019819">
    <property type="entry name" value="Carboxylesterase_B_CS"/>
</dbReference>
<comment type="subunit">
    <text evidence="11">Homotetramer; disulfide-linked. Dimer of dimers.</text>
</comment>
<evidence type="ECO:0000256" key="17">
    <source>
        <dbReference type="ARBA" id="ARBA00042391"/>
    </source>
</evidence>
<keyword evidence="4" id="KW-0964">Secreted</keyword>
<evidence type="ECO:0000256" key="7">
    <source>
        <dbReference type="ARBA" id="ARBA00023157"/>
    </source>
</evidence>
<accession>A0A5C6PD35</accession>
<dbReference type="InterPro" id="IPR029058">
    <property type="entry name" value="AB_hydrolase_fold"/>
</dbReference>
<keyword evidence="8" id="KW-0325">Glycoprotein</keyword>
<dbReference type="InterPro" id="IPR000997">
    <property type="entry name" value="Cholinesterase"/>
</dbReference>
<gene>
    <name evidence="21" type="ORF">D4764_12G0011040</name>
</gene>
<feature type="chain" id="PRO_5023086980" description="Cholinesterase" evidence="19">
    <location>
        <begin position="23"/>
        <end position="800"/>
    </location>
</feature>
<evidence type="ECO:0000256" key="6">
    <source>
        <dbReference type="ARBA" id="ARBA00022801"/>
    </source>
</evidence>
<dbReference type="PRINTS" id="PR00878">
    <property type="entry name" value="CHOLNESTRASE"/>
</dbReference>
<dbReference type="CDD" id="cd00312">
    <property type="entry name" value="Esterase_lipase"/>
    <property type="match status" value="1"/>
</dbReference>
<evidence type="ECO:0000256" key="1">
    <source>
        <dbReference type="ARBA" id="ARBA00004613"/>
    </source>
</evidence>
<dbReference type="PANTHER" id="PTHR43918">
    <property type="entry name" value="ACETYLCHOLINESTERASE"/>
    <property type="match status" value="1"/>
</dbReference>
<dbReference type="GO" id="GO:0005615">
    <property type="term" value="C:extracellular space"/>
    <property type="evidence" value="ECO:0007669"/>
    <property type="project" value="TreeGrafter"/>
</dbReference>
<evidence type="ECO:0000256" key="15">
    <source>
        <dbReference type="ARBA" id="ARBA00041941"/>
    </source>
</evidence>
<feature type="active site" description="Charge relay system" evidence="18">
    <location>
        <position position="347"/>
    </location>
</feature>
<evidence type="ECO:0000259" key="20">
    <source>
        <dbReference type="Pfam" id="PF00135"/>
    </source>
</evidence>
<feature type="domain" description="Carboxylesterase type B" evidence="20">
    <location>
        <begin position="27"/>
        <end position="541"/>
    </location>
</feature>
<keyword evidence="3" id="KW-0719">Serine esterase</keyword>
<dbReference type="InterPro" id="IPR002018">
    <property type="entry name" value="CarbesteraseB"/>
</dbReference>
<evidence type="ECO:0000256" key="14">
    <source>
        <dbReference type="ARBA" id="ARBA00041860"/>
    </source>
</evidence>
<dbReference type="GO" id="GO:0006581">
    <property type="term" value="P:acetylcholine catabolic process"/>
    <property type="evidence" value="ECO:0007669"/>
    <property type="project" value="TreeGrafter"/>
</dbReference>
<keyword evidence="22" id="KW-1185">Reference proteome</keyword>
<evidence type="ECO:0000256" key="4">
    <source>
        <dbReference type="ARBA" id="ARBA00022525"/>
    </source>
</evidence>
<dbReference type="GO" id="GO:0005886">
    <property type="term" value="C:plasma membrane"/>
    <property type="evidence" value="ECO:0007669"/>
    <property type="project" value="TreeGrafter"/>
</dbReference>
<feature type="domain" description="Carboxylesterase type B" evidence="20">
    <location>
        <begin position="562"/>
        <end position="714"/>
    </location>
</feature>
<keyword evidence="7" id="KW-1015">Disulfide bond</keyword>
<evidence type="ECO:0000256" key="11">
    <source>
        <dbReference type="ARBA" id="ARBA00038819"/>
    </source>
</evidence>
<comment type="similarity">
    <text evidence="2">Belongs to the type-B carboxylesterase/lipase family.</text>
</comment>
<proteinExistence type="inferred from homology"/>
<dbReference type="EMBL" id="RHFK02000004">
    <property type="protein sequence ID" value="TWW77714.1"/>
    <property type="molecule type" value="Genomic_DNA"/>
</dbReference>
<evidence type="ECO:0000256" key="2">
    <source>
        <dbReference type="ARBA" id="ARBA00005964"/>
    </source>
</evidence>
<evidence type="ECO:0000256" key="5">
    <source>
        <dbReference type="ARBA" id="ARBA00022553"/>
    </source>
</evidence>
<sequence length="800" mass="89305">MVTLCHYAIIVLLPHFLSVSSADENDLLVTVKNGKVQGTLLPVLNGNVRAFLGIPYAKPPVGKLRFRNPEPIDSWEGVKNANSFSNTCFQLADMTFPGFRGAEMWNPNTPVNEDCLYLNVWTPQAQASSPLPVMIWIYGGGFTTGTSSLELYDGRYLTKSEDVIVVSMNYRVGVLGFLSLPNNTNVHGNAGLMDQRLAIQWVVDNIAAFGGDPSQITLFGESAGSVCVGFHVLSPGSNVLFKRAVMQSGAPTAHWTTVSLSEAWNRSTMLGMSVGCNKPIELETCLQSINVSHLVTVQYGVLSNPSTSDIPFLPVVDGDFLPDEVDALISNSSIQKKEVFLGLNHDEGTYFLVYTVAGFDITSQSLITKAQFLNGLDHILASAQTITKETVTFQYTDWADEENGTKNRDSLNRMLSEYMFICPVTDFAYRYQKAGGKPFLYYFQHRSSRNPWPEWMGVMHGYEIEFVFGLPLNPSLGYTEEEVNMSKRFMKYWATFARTGNPGIDGQPWPMFTSEKREYVTLDTQNPEYKSNLRADDCQFWNSLIPQIRKMAEFTGAETWNPNTPVSEDCLYLNIWTPQMKKDGHQSPLPVMIWIYGGGFTTGTSSLDLYDGRYLTKSEDVIVVSMNYRLSVFGFLSLPNNTNVRGNAGLMDQRLAIQWVVDNIAAFGGDPSQITLFGESAGSASVGLHVLSPGSNVLFKRAVMQSGVPTAFWGTLSLEETWRSYQKAGGKPFLYYFQHRSSVNPWPEWMGVMHGYEIEFVFGLPMNPSLGYTQEEVNMSKRFMKYWATFARTGYAKTTS</sequence>
<evidence type="ECO:0000256" key="13">
    <source>
        <dbReference type="ARBA" id="ARBA00040396"/>
    </source>
</evidence>
<dbReference type="EC" id="3.1.1.8" evidence="12"/>
<evidence type="ECO:0000256" key="8">
    <source>
        <dbReference type="ARBA" id="ARBA00023180"/>
    </source>
</evidence>
<reference evidence="21 22" key="1">
    <citation type="submission" date="2019-04" db="EMBL/GenBank/DDBJ databases">
        <title>Chromosome genome assembly for Takifugu flavidus.</title>
        <authorList>
            <person name="Xiao S."/>
        </authorList>
    </citation>
    <scope>NUCLEOTIDE SEQUENCE [LARGE SCALE GENOMIC DNA]</scope>
    <source>
        <strain evidence="21">HTHZ2018</strain>
        <tissue evidence="21">Muscle</tissue>
    </source>
</reference>
<comment type="caution">
    <text evidence="21">The sequence shown here is derived from an EMBL/GenBank/DDBJ whole genome shotgun (WGS) entry which is preliminary data.</text>
</comment>
<evidence type="ECO:0000256" key="12">
    <source>
        <dbReference type="ARBA" id="ARBA00039154"/>
    </source>
</evidence>
<dbReference type="AlphaFoldDB" id="A0A5C6PD35"/>
<protein>
    <recommendedName>
        <fullName evidence="13">Cholinesterase</fullName>
        <ecNumber evidence="12">3.1.1.8</ecNumber>
    </recommendedName>
    <alternativeName>
        <fullName evidence="14">Acylcholine acylhydrolase</fullName>
    </alternativeName>
    <alternativeName>
        <fullName evidence="16">Butyrylcholine esterase</fullName>
    </alternativeName>
    <alternativeName>
        <fullName evidence="17">Choline esterase II</fullName>
    </alternativeName>
    <alternativeName>
        <fullName evidence="15">Pseudocholinesterase</fullName>
    </alternativeName>
</protein>
<dbReference type="PROSITE" id="PS00122">
    <property type="entry name" value="CARBOXYLESTERASE_B_1"/>
    <property type="match status" value="2"/>
</dbReference>
<dbReference type="GO" id="GO:0003990">
    <property type="term" value="F:acetylcholinesterase activity"/>
    <property type="evidence" value="ECO:0007669"/>
    <property type="project" value="TreeGrafter"/>
</dbReference>
<feature type="signal peptide" evidence="19">
    <location>
        <begin position="1"/>
        <end position="22"/>
    </location>
</feature>
<dbReference type="Gene3D" id="3.40.50.1820">
    <property type="entry name" value="alpha/beta hydrolase"/>
    <property type="match status" value="3"/>
</dbReference>
<keyword evidence="19" id="KW-0732">Signal</keyword>
<evidence type="ECO:0000256" key="3">
    <source>
        <dbReference type="ARBA" id="ARBA00022487"/>
    </source>
</evidence>
<evidence type="ECO:0000256" key="9">
    <source>
        <dbReference type="ARBA" id="ARBA00036543"/>
    </source>
</evidence>
<name>A0A5C6PD35_9TELE</name>
<feature type="active site" description="Acyl-ester intermediate" evidence="18">
    <location>
        <position position="222"/>
    </location>
</feature>
<dbReference type="Proteomes" id="UP000324091">
    <property type="component" value="Chromosome 12"/>
</dbReference>
<dbReference type="InterPro" id="IPR019826">
    <property type="entry name" value="Carboxylesterase_B_AS"/>
</dbReference>
<dbReference type="GO" id="GO:0019695">
    <property type="term" value="P:choline metabolic process"/>
    <property type="evidence" value="ECO:0007669"/>
    <property type="project" value="TreeGrafter"/>
</dbReference>
<comment type="function">
    <text evidence="10">Esterase with broad substrate specificity. Contributes to the inactivation of the neurotransmitter acetylcholine. Can degrade neurotoxic organophosphate esters.</text>
</comment>
<dbReference type="InterPro" id="IPR050654">
    <property type="entry name" value="AChE-related_enzymes"/>
</dbReference>
<organism evidence="21 22">
    <name type="scientific">Takifugu flavidus</name>
    <name type="common">sansaifugu</name>
    <dbReference type="NCBI Taxonomy" id="433684"/>
    <lineage>
        <taxon>Eukaryota</taxon>
        <taxon>Metazoa</taxon>
        <taxon>Chordata</taxon>
        <taxon>Craniata</taxon>
        <taxon>Vertebrata</taxon>
        <taxon>Euteleostomi</taxon>
        <taxon>Actinopterygii</taxon>
        <taxon>Neopterygii</taxon>
        <taxon>Teleostei</taxon>
        <taxon>Neoteleostei</taxon>
        <taxon>Acanthomorphata</taxon>
        <taxon>Eupercaria</taxon>
        <taxon>Tetraodontiformes</taxon>
        <taxon>Tetradontoidea</taxon>
        <taxon>Tetraodontidae</taxon>
        <taxon>Takifugu</taxon>
    </lineage>
</organism>
<evidence type="ECO:0000256" key="10">
    <source>
        <dbReference type="ARBA" id="ARBA00037444"/>
    </source>
</evidence>
<dbReference type="FunFam" id="3.40.50.1820:FF:000029">
    <property type="entry name" value="Acetylcholinesterase"/>
    <property type="match status" value="1"/>
</dbReference>
<comment type="catalytic activity">
    <reaction evidence="9">
        <text>an acylcholine + H2O = a carboxylate + choline + H(+)</text>
        <dbReference type="Rhea" id="RHEA:21964"/>
        <dbReference type="ChEBI" id="CHEBI:15354"/>
        <dbReference type="ChEBI" id="CHEBI:15377"/>
        <dbReference type="ChEBI" id="CHEBI:15378"/>
        <dbReference type="ChEBI" id="CHEBI:29067"/>
        <dbReference type="ChEBI" id="CHEBI:35287"/>
        <dbReference type="EC" id="3.1.1.8"/>
    </reaction>
</comment>
<feature type="active site" description="Charge relay system" evidence="18">
    <location>
        <position position="460"/>
    </location>
</feature>
<dbReference type="PANTHER" id="PTHR43918:SF5">
    <property type="entry name" value="CHOLINESTERASE"/>
    <property type="match status" value="1"/>
</dbReference>
<comment type="subcellular location">
    <subcellularLocation>
        <location evidence="1">Secreted</location>
    </subcellularLocation>
</comment>
<dbReference type="PROSITE" id="PS00941">
    <property type="entry name" value="CARBOXYLESTERASE_B_2"/>
    <property type="match status" value="2"/>
</dbReference>
<evidence type="ECO:0000313" key="21">
    <source>
        <dbReference type="EMBL" id="TWW77714.1"/>
    </source>
</evidence>
<evidence type="ECO:0000313" key="22">
    <source>
        <dbReference type="Proteomes" id="UP000324091"/>
    </source>
</evidence>
<evidence type="ECO:0000256" key="18">
    <source>
        <dbReference type="PIRSR" id="PIRSR600997-1"/>
    </source>
</evidence>
<evidence type="ECO:0000256" key="16">
    <source>
        <dbReference type="ARBA" id="ARBA00042339"/>
    </source>
</evidence>
<dbReference type="Pfam" id="PF00135">
    <property type="entry name" value="COesterase"/>
    <property type="match status" value="3"/>
</dbReference>
<keyword evidence="6" id="KW-0378">Hydrolase</keyword>